<evidence type="ECO:0000313" key="1">
    <source>
        <dbReference type="EMBL" id="TKV98550.1"/>
    </source>
</evidence>
<dbReference type="AlphaFoldDB" id="A0A4U6T9E7"/>
<dbReference type="EMBL" id="CM016560">
    <property type="protein sequence ID" value="TKV98550.1"/>
    <property type="molecule type" value="Genomic_DNA"/>
</dbReference>
<name>A0A4U6T9E7_SETVI</name>
<reference evidence="1" key="1">
    <citation type="submission" date="2019-03" db="EMBL/GenBank/DDBJ databases">
        <title>WGS assembly of Setaria viridis.</title>
        <authorList>
            <person name="Huang P."/>
            <person name="Jenkins J."/>
            <person name="Grimwood J."/>
            <person name="Barry K."/>
            <person name="Healey A."/>
            <person name="Mamidi S."/>
            <person name="Sreedasyam A."/>
            <person name="Shu S."/>
            <person name="Feldman M."/>
            <person name="Wu J."/>
            <person name="Yu Y."/>
            <person name="Chen C."/>
            <person name="Johnson J."/>
            <person name="Rokhsar D."/>
            <person name="Baxter I."/>
            <person name="Schmutz J."/>
            <person name="Brutnell T."/>
            <person name="Kellogg E."/>
        </authorList>
    </citation>
    <scope>NUCLEOTIDE SEQUENCE [LARGE SCALE GENOMIC DNA]</scope>
</reference>
<dbReference type="Gramene" id="TKV98550">
    <property type="protein sequence ID" value="TKV98550"/>
    <property type="gene ID" value="SEVIR_9G566950v2"/>
</dbReference>
<dbReference type="Proteomes" id="UP000298652">
    <property type="component" value="Chromosome 9"/>
</dbReference>
<evidence type="ECO:0000313" key="2">
    <source>
        <dbReference type="Proteomes" id="UP000298652"/>
    </source>
</evidence>
<keyword evidence="2" id="KW-1185">Reference proteome</keyword>
<protein>
    <submittedName>
        <fullName evidence="1">Uncharacterized protein</fullName>
    </submittedName>
</protein>
<organism evidence="1 2">
    <name type="scientific">Setaria viridis</name>
    <name type="common">Green bristlegrass</name>
    <name type="synonym">Setaria italica subsp. viridis</name>
    <dbReference type="NCBI Taxonomy" id="4556"/>
    <lineage>
        <taxon>Eukaryota</taxon>
        <taxon>Viridiplantae</taxon>
        <taxon>Streptophyta</taxon>
        <taxon>Embryophyta</taxon>
        <taxon>Tracheophyta</taxon>
        <taxon>Spermatophyta</taxon>
        <taxon>Magnoliopsida</taxon>
        <taxon>Liliopsida</taxon>
        <taxon>Poales</taxon>
        <taxon>Poaceae</taxon>
        <taxon>PACMAD clade</taxon>
        <taxon>Panicoideae</taxon>
        <taxon>Panicodae</taxon>
        <taxon>Paniceae</taxon>
        <taxon>Cenchrinae</taxon>
        <taxon>Setaria</taxon>
    </lineage>
</organism>
<accession>A0A4U6T9E7</accession>
<sequence>MFPRQRRRVASEGGKRWWERTVRDAGPATPGIAVAAELRLEK</sequence>
<gene>
    <name evidence="1" type="ORF">SEVIR_9G566950v2</name>
</gene>
<proteinExistence type="predicted"/>